<reference evidence="1" key="1">
    <citation type="submission" date="2013-01" db="EMBL/GenBank/DDBJ databases">
        <title>Genome assembly of Mariniradius saccharolyticus AK6.</title>
        <authorList>
            <person name="Vaidya B."/>
            <person name="Khatri I."/>
            <person name="Tanuku N.R.S."/>
            <person name="Subramanian S."/>
            <person name="Pinnaka A."/>
        </authorList>
    </citation>
    <scope>NUCLEOTIDE SEQUENCE [LARGE SCALE GENOMIC DNA]</scope>
    <source>
        <strain evidence="1">AK6</strain>
    </source>
</reference>
<evidence type="ECO:0000313" key="2">
    <source>
        <dbReference type="Proteomes" id="UP000010953"/>
    </source>
</evidence>
<dbReference type="InParanoid" id="M7XHM5"/>
<keyword evidence="2" id="KW-1185">Reference proteome</keyword>
<proteinExistence type="predicted"/>
<accession>M7XHM5</accession>
<evidence type="ECO:0000313" key="1">
    <source>
        <dbReference type="EMBL" id="EMS34058.1"/>
    </source>
</evidence>
<gene>
    <name evidence="1" type="ORF">C943_03874</name>
</gene>
<name>M7XHM5_9BACT</name>
<evidence type="ECO:0008006" key="3">
    <source>
        <dbReference type="Google" id="ProtNLM"/>
    </source>
</evidence>
<sequence>MRLLMWRLDQRRALLYHGARPWTRLLGIPATVGSLPKGCYGLRLGFTEEKGWQVEVVSHEGNTVCRIVSKDSGEGVPLGALAPVARYGSGAKFSKLELRKLLDRLGRFVDEDWQLEVLELPPRNRPERWRLAN</sequence>
<dbReference type="STRING" id="1239962.C943_03874"/>
<organism evidence="1 2">
    <name type="scientific">Mariniradius saccharolyticus AK6</name>
    <dbReference type="NCBI Taxonomy" id="1239962"/>
    <lineage>
        <taxon>Bacteria</taxon>
        <taxon>Pseudomonadati</taxon>
        <taxon>Bacteroidota</taxon>
        <taxon>Cytophagia</taxon>
        <taxon>Cytophagales</taxon>
        <taxon>Cyclobacteriaceae</taxon>
        <taxon>Mariniradius</taxon>
    </lineage>
</organism>
<comment type="caution">
    <text evidence="1">The sequence shown here is derived from an EMBL/GenBank/DDBJ whole genome shotgun (WGS) entry which is preliminary data.</text>
</comment>
<protein>
    <recommendedName>
        <fullName evidence="3">DUF5675 domain-containing protein</fullName>
    </recommendedName>
</protein>
<dbReference type="EMBL" id="AMZY02000007">
    <property type="protein sequence ID" value="EMS34058.1"/>
    <property type="molecule type" value="Genomic_DNA"/>
</dbReference>
<dbReference type="Proteomes" id="UP000010953">
    <property type="component" value="Unassembled WGS sequence"/>
</dbReference>
<dbReference type="AlphaFoldDB" id="M7XHM5"/>
<dbReference type="RefSeq" id="WP_008625281.1">
    <property type="nucleotide sequence ID" value="NZ_AMZY02000007.1"/>
</dbReference>